<proteinExistence type="predicted"/>
<evidence type="ECO:0000313" key="1">
    <source>
        <dbReference type="EMBL" id="KAH3683628.1"/>
    </source>
</evidence>
<reference evidence="1" key="1">
    <citation type="journal article" date="2021" name="Open Biol.">
        <title>Shared evolutionary footprints suggest mitochondrial oxidative damage underlies multiple complex I losses in fungi.</title>
        <authorList>
            <person name="Schikora-Tamarit M.A."/>
            <person name="Marcet-Houben M."/>
            <person name="Nosek J."/>
            <person name="Gabaldon T."/>
        </authorList>
    </citation>
    <scope>NUCLEOTIDE SEQUENCE</scope>
    <source>
        <strain evidence="1">CBS2887</strain>
    </source>
</reference>
<dbReference type="Proteomes" id="UP000774326">
    <property type="component" value="Unassembled WGS sequence"/>
</dbReference>
<keyword evidence="2" id="KW-1185">Reference proteome</keyword>
<gene>
    <name evidence="1" type="ORF">WICPIJ_005410</name>
</gene>
<protein>
    <submittedName>
        <fullName evidence="1">Uncharacterized protein</fullName>
    </submittedName>
</protein>
<accession>A0A9P8TL57</accession>
<organism evidence="1 2">
    <name type="scientific">Wickerhamomyces pijperi</name>
    <name type="common">Yeast</name>
    <name type="synonym">Pichia pijperi</name>
    <dbReference type="NCBI Taxonomy" id="599730"/>
    <lineage>
        <taxon>Eukaryota</taxon>
        <taxon>Fungi</taxon>
        <taxon>Dikarya</taxon>
        <taxon>Ascomycota</taxon>
        <taxon>Saccharomycotina</taxon>
        <taxon>Saccharomycetes</taxon>
        <taxon>Phaffomycetales</taxon>
        <taxon>Wickerhamomycetaceae</taxon>
        <taxon>Wickerhamomyces</taxon>
    </lineage>
</organism>
<comment type="caution">
    <text evidence="1">The sequence shown here is derived from an EMBL/GenBank/DDBJ whole genome shotgun (WGS) entry which is preliminary data.</text>
</comment>
<sequence length="195" mass="20943">MDSTPFNKSSLEMTRGGANLIISSCVGLARTPSSFINKQRSQAVLPLAFVESMTIALNKPRPLTSLIIPLDSACNFLSSSLRKAPNSSALSTNFSSLTTSKAAMATLEANGLPPWDNNTSFTLDWFQQDGTDLVTSVVQGFFNIFNDTVSDEFVLGTWDQRTNVLQERTKLVGGVWVSGHGNNTQGSTVEVVGSS</sequence>
<dbReference type="EMBL" id="JAEUBG010003034">
    <property type="protein sequence ID" value="KAH3683628.1"/>
    <property type="molecule type" value="Genomic_DNA"/>
</dbReference>
<dbReference type="AlphaFoldDB" id="A0A9P8TL57"/>
<reference evidence="1" key="2">
    <citation type="submission" date="2021-01" db="EMBL/GenBank/DDBJ databases">
        <authorList>
            <person name="Schikora-Tamarit M.A."/>
        </authorList>
    </citation>
    <scope>NUCLEOTIDE SEQUENCE</scope>
    <source>
        <strain evidence="1">CBS2887</strain>
    </source>
</reference>
<name>A0A9P8TL57_WICPI</name>
<evidence type="ECO:0000313" key="2">
    <source>
        <dbReference type="Proteomes" id="UP000774326"/>
    </source>
</evidence>